<dbReference type="Proteomes" id="UP001164250">
    <property type="component" value="Chromosome 2"/>
</dbReference>
<accession>A0ACC1C255</accession>
<protein>
    <submittedName>
        <fullName evidence="1">Uncharacterized protein</fullName>
    </submittedName>
</protein>
<comment type="caution">
    <text evidence="1">The sequence shown here is derived from an EMBL/GenBank/DDBJ whole genome shotgun (WGS) entry which is preliminary data.</text>
</comment>
<name>A0ACC1C255_9ROSI</name>
<dbReference type="EMBL" id="CM047898">
    <property type="protein sequence ID" value="KAJ0106206.1"/>
    <property type="molecule type" value="Genomic_DNA"/>
</dbReference>
<evidence type="ECO:0000313" key="1">
    <source>
        <dbReference type="EMBL" id="KAJ0106206.1"/>
    </source>
</evidence>
<keyword evidence="2" id="KW-1185">Reference proteome</keyword>
<sequence length="121" mass="13586">MEKQCIYYVAVLFVHHFMSSLAVPAKNLTTDQSALLQFKAHITSYPRRVLTYNWSISNLVYRWVGISCDARHGRVTTLNLSSMDLGGTIPPHLGNLSFLVNLDLGDNNFHGHLPNELGQLC</sequence>
<reference evidence="2" key="1">
    <citation type="journal article" date="2023" name="G3 (Bethesda)">
        <title>Genome assembly and association tests identify interacting loci associated with vigor, precocity, and sex in interspecific pistachio rootstocks.</title>
        <authorList>
            <person name="Palmer W."/>
            <person name="Jacygrad E."/>
            <person name="Sagayaradj S."/>
            <person name="Cavanaugh K."/>
            <person name="Han R."/>
            <person name="Bertier L."/>
            <person name="Beede B."/>
            <person name="Kafkas S."/>
            <person name="Golino D."/>
            <person name="Preece J."/>
            <person name="Michelmore R."/>
        </authorList>
    </citation>
    <scope>NUCLEOTIDE SEQUENCE [LARGE SCALE GENOMIC DNA]</scope>
</reference>
<proteinExistence type="predicted"/>
<evidence type="ECO:0000313" key="2">
    <source>
        <dbReference type="Proteomes" id="UP001164250"/>
    </source>
</evidence>
<gene>
    <name evidence="1" type="ORF">Patl1_19204</name>
</gene>
<organism evidence="1 2">
    <name type="scientific">Pistacia atlantica</name>
    <dbReference type="NCBI Taxonomy" id="434234"/>
    <lineage>
        <taxon>Eukaryota</taxon>
        <taxon>Viridiplantae</taxon>
        <taxon>Streptophyta</taxon>
        <taxon>Embryophyta</taxon>
        <taxon>Tracheophyta</taxon>
        <taxon>Spermatophyta</taxon>
        <taxon>Magnoliopsida</taxon>
        <taxon>eudicotyledons</taxon>
        <taxon>Gunneridae</taxon>
        <taxon>Pentapetalae</taxon>
        <taxon>rosids</taxon>
        <taxon>malvids</taxon>
        <taxon>Sapindales</taxon>
        <taxon>Anacardiaceae</taxon>
        <taxon>Pistacia</taxon>
    </lineage>
</organism>